<dbReference type="Gene3D" id="3.40.50.1000">
    <property type="entry name" value="HAD superfamily/HAD-like"/>
    <property type="match status" value="1"/>
</dbReference>
<protein>
    <recommendedName>
        <fullName evidence="7">D,D-heptose 1,7-bisphosphate phosphatase</fullName>
    </recommendedName>
</protein>
<dbReference type="PANTHER" id="PTHR42891">
    <property type="entry name" value="D-GLYCERO-BETA-D-MANNO-HEPTOSE-1,7-BISPHOSPHATE 7-PHOSPHATASE"/>
    <property type="match status" value="1"/>
</dbReference>
<evidence type="ECO:0000313" key="8">
    <source>
        <dbReference type="EMBL" id="MFC4622230.1"/>
    </source>
</evidence>
<dbReference type="InterPro" id="IPR004446">
    <property type="entry name" value="Heptose_bisP_phosphatase"/>
</dbReference>
<sequence length="178" mass="18809">MKVAVFDYLGLVDPDGVGAVMDARLWQPQPGIVDAIAHLHHHGWHVVQAVNQPGLGRGSLEIGELNALQQHVLRCLSAAGARIEAFFFCPHTPQDNCTCRKPAPGLLEQIAARYGATPQEIWVVGPSESHIQAGLAIGAHVALVAPDPGLPPADTPAGQGPLPRYADWQALAQALAPN</sequence>
<reference evidence="9" key="1">
    <citation type="journal article" date="2019" name="Int. J. Syst. Evol. Microbiol.">
        <title>The Global Catalogue of Microorganisms (GCM) 10K type strain sequencing project: providing services to taxonomists for standard genome sequencing and annotation.</title>
        <authorList>
            <consortium name="The Broad Institute Genomics Platform"/>
            <consortium name="The Broad Institute Genome Sequencing Center for Infectious Disease"/>
            <person name="Wu L."/>
            <person name="Ma J."/>
        </authorList>
    </citation>
    <scope>NUCLEOTIDE SEQUENCE [LARGE SCALE GENOMIC DNA]</scope>
    <source>
        <strain evidence="9">JCM 11650</strain>
    </source>
</reference>
<evidence type="ECO:0000256" key="2">
    <source>
        <dbReference type="ARBA" id="ARBA00005628"/>
    </source>
</evidence>
<dbReference type="EMBL" id="JBHSEW010000006">
    <property type="protein sequence ID" value="MFC4622230.1"/>
    <property type="molecule type" value="Genomic_DNA"/>
</dbReference>
<comment type="caution">
    <text evidence="8">The sequence shown here is derived from an EMBL/GenBank/DDBJ whole genome shotgun (WGS) entry which is preliminary data.</text>
</comment>
<keyword evidence="9" id="KW-1185">Reference proteome</keyword>
<evidence type="ECO:0000313" key="9">
    <source>
        <dbReference type="Proteomes" id="UP001595967"/>
    </source>
</evidence>
<proteinExistence type="inferred from homology"/>
<keyword evidence="5" id="KW-0378">Hydrolase</keyword>
<accession>A0ABV9GY85</accession>
<dbReference type="InterPro" id="IPR006543">
    <property type="entry name" value="Histidinol-phos"/>
</dbReference>
<keyword evidence="4" id="KW-0479">Metal-binding</keyword>
<dbReference type="PANTHER" id="PTHR42891:SF1">
    <property type="entry name" value="D-GLYCERO-BETA-D-MANNO-HEPTOSE-1,7-BISPHOSPHATE 7-PHOSPHATASE"/>
    <property type="match status" value="1"/>
</dbReference>
<dbReference type="SUPFAM" id="SSF56784">
    <property type="entry name" value="HAD-like"/>
    <property type="match status" value="1"/>
</dbReference>
<dbReference type="NCBIfam" id="TIGR01662">
    <property type="entry name" value="HAD-SF-IIIA"/>
    <property type="match status" value="1"/>
</dbReference>
<dbReference type="NCBIfam" id="TIGR01656">
    <property type="entry name" value="Histidinol-ppas"/>
    <property type="match status" value="1"/>
</dbReference>
<comment type="similarity">
    <text evidence="2">Belongs to the GmhB family.</text>
</comment>
<evidence type="ECO:0000256" key="4">
    <source>
        <dbReference type="ARBA" id="ARBA00022723"/>
    </source>
</evidence>
<gene>
    <name evidence="8" type="ORF">ACFO3A_08380</name>
</gene>
<dbReference type="Pfam" id="PF13242">
    <property type="entry name" value="Hydrolase_like"/>
    <property type="match status" value="1"/>
</dbReference>
<comment type="subcellular location">
    <subcellularLocation>
        <location evidence="1">Cytoplasm</location>
    </subcellularLocation>
</comment>
<evidence type="ECO:0000256" key="6">
    <source>
        <dbReference type="ARBA" id="ARBA00023277"/>
    </source>
</evidence>
<dbReference type="Proteomes" id="UP001595967">
    <property type="component" value="Unassembled WGS sequence"/>
</dbReference>
<evidence type="ECO:0000256" key="3">
    <source>
        <dbReference type="ARBA" id="ARBA00022490"/>
    </source>
</evidence>
<evidence type="ECO:0000256" key="5">
    <source>
        <dbReference type="ARBA" id="ARBA00022801"/>
    </source>
</evidence>
<dbReference type="InterPro" id="IPR006549">
    <property type="entry name" value="HAD-SF_hydro_IIIA"/>
</dbReference>
<dbReference type="InterPro" id="IPR036412">
    <property type="entry name" value="HAD-like_sf"/>
</dbReference>
<dbReference type="RefSeq" id="WP_377725581.1">
    <property type="nucleotide sequence ID" value="NZ_JBHSEW010000006.1"/>
</dbReference>
<keyword evidence="3" id="KW-0963">Cytoplasm</keyword>
<evidence type="ECO:0000256" key="1">
    <source>
        <dbReference type="ARBA" id="ARBA00004496"/>
    </source>
</evidence>
<dbReference type="InterPro" id="IPR023214">
    <property type="entry name" value="HAD_sf"/>
</dbReference>
<name>A0ABV9GY85_9BURK</name>
<keyword evidence="6" id="KW-0119">Carbohydrate metabolism</keyword>
<organism evidence="8 9">
    <name type="scientific">Comamonas nitrativorans</name>
    <dbReference type="NCBI Taxonomy" id="108437"/>
    <lineage>
        <taxon>Bacteria</taxon>
        <taxon>Pseudomonadati</taxon>
        <taxon>Pseudomonadota</taxon>
        <taxon>Betaproteobacteria</taxon>
        <taxon>Burkholderiales</taxon>
        <taxon>Comamonadaceae</taxon>
        <taxon>Comamonas</taxon>
    </lineage>
</organism>
<evidence type="ECO:0000256" key="7">
    <source>
        <dbReference type="ARBA" id="ARBA00031828"/>
    </source>
</evidence>